<organism evidence="2 3">
    <name type="scientific">Alkalimarinus alittae</name>
    <dbReference type="NCBI Taxonomy" id="2961619"/>
    <lineage>
        <taxon>Bacteria</taxon>
        <taxon>Pseudomonadati</taxon>
        <taxon>Pseudomonadota</taxon>
        <taxon>Gammaproteobacteria</taxon>
        <taxon>Alteromonadales</taxon>
        <taxon>Alteromonadaceae</taxon>
        <taxon>Alkalimarinus</taxon>
    </lineage>
</organism>
<keyword evidence="1" id="KW-0472">Membrane</keyword>
<name>A0ABY6N596_9ALTE</name>
<evidence type="ECO:0000313" key="2">
    <source>
        <dbReference type="EMBL" id="UZE97303.1"/>
    </source>
</evidence>
<keyword evidence="1" id="KW-1133">Transmembrane helix</keyword>
<dbReference type="EMBL" id="CP100390">
    <property type="protein sequence ID" value="UZE97303.1"/>
    <property type="molecule type" value="Genomic_DNA"/>
</dbReference>
<reference evidence="2" key="1">
    <citation type="submission" date="2022-06" db="EMBL/GenBank/DDBJ databases">
        <title>Alkalimarinus sp. nov., isolated from gut of a Alitta virens.</title>
        <authorList>
            <person name="Yang A.I."/>
            <person name="Shin N.-R."/>
        </authorList>
    </citation>
    <scope>NUCLEOTIDE SEQUENCE</scope>
    <source>
        <strain evidence="2">A2M4</strain>
    </source>
</reference>
<evidence type="ECO:0000313" key="3">
    <source>
        <dbReference type="Proteomes" id="UP001163739"/>
    </source>
</evidence>
<gene>
    <name evidence="2" type="ORF">NKI27_06000</name>
</gene>
<accession>A0ABY6N596</accession>
<protein>
    <submittedName>
        <fullName evidence="2">Uncharacterized protein</fullName>
    </submittedName>
</protein>
<dbReference type="RefSeq" id="WP_265048778.1">
    <property type="nucleotide sequence ID" value="NZ_CP100390.1"/>
</dbReference>
<keyword evidence="3" id="KW-1185">Reference proteome</keyword>
<keyword evidence="1" id="KW-0812">Transmembrane</keyword>
<dbReference type="Proteomes" id="UP001163739">
    <property type="component" value="Chromosome"/>
</dbReference>
<proteinExistence type="predicted"/>
<evidence type="ECO:0000256" key="1">
    <source>
        <dbReference type="SAM" id="Phobius"/>
    </source>
</evidence>
<sequence length="79" mass="9177">MPNIIKFILLAIPVLSIGIFMSYRDFDEVERIAFDGRVSFIEWESRNHDIPLIEVSRNNGTKVKFSSRIVTGHFQTLLH</sequence>
<feature type="transmembrane region" description="Helical" evidence="1">
    <location>
        <begin position="7"/>
        <end position="23"/>
    </location>
</feature>